<dbReference type="PANTHER" id="PTHR39158">
    <property type="entry name" value="OS08G0560600 PROTEIN"/>
    <property type="match status" value="1"/>
</dbReference>
<keyword evidence="1" id="KW-0175">Coiled coil</keyword>
<comment type="caution">
    <text evidence="3">The sequence shown here is derived from an EMBL/GenBank/DDBJ whole genome shotgun (WGS) entry which is preliminary data.</text>
</comment>
<feature type="coiled-coil region" evidence="1">
    <location>
        <begin position="284"/>
        <end position="311"/>
    </location>
</feature>
<dbReference type="CDD" id="cd06257">
    <property type="entry name" value="DnaJ"/>
    <property type="match status" value="1"/>
</dbReference>
<organism evidence="3 4">
    <name type="scientific">Rhynocoris fuscipes</name>
    <dbReference type="NCBI Taxonomy" id="488301"/>
    <lineage>
        <taxon>Eukaryota</taxon>
        <taxon>Metazoa</taxon>
        <taxon>Ecdysozoa</taxon>
        <taxon>Arthropoda</taxon>
        <taxon>Hexapoda</taxon>
        <taxon>Insecta</taxon>
        <taxon>Pterygota</taxon>
        <taxon>Neoptera</taxon>
        <taxon>Paraneoptera</taxon>
        <taxon>Hemiptera</taxon>
        <taxon>Heteroptera</taxon>
        <taxon>Panheteroptera</taxon>
        <taxon>Cimicomorpha</taxon>
        <taxon>Reduviidae</taxon>
        <taxon>Harpactorinae</taxon>
        <taxon>Harpactorini</taxon>
        <taxon>Rhynocoris</taxon>
    </lineage>
</organism>
<evidence type="ECO:0000259" key="2">
    <source>
        <dbReference type="PROSITE" id="PS50076"/>
    </source>
</evidence>
<evidence type="ECO:0000313" key="4">
    <source>
        <dbReference type="Proteomes" id="UP001461498"/>
    </source>
</evidence>
<dbReference type="SMART" id="SM00271">
    <property type="entry name" value="DnaJ"/>
    <property type="match status" value="1"/>
</dbReference>
<dbReference type="Pfam" id="PF00226">
    <property type="entry name" value="DnaJ"/>
    <property type="match status" value="1"/>
</dbReference>
<dbReference type="InterPro" id="IPR052573">
    <property type="entry name" value="DnaJ_C_subfamily_28"/>
</dbReference>
<gene>
    <name evidence="3" type="ORF">O3M35_012538</name>
</gene>
<protein>
    <recommendedName>
        <fullName evidence="2">J domain-containing protein</fullName>
    </recommendedName>
</protein>
<keyword evidence="4" id="KW-1185">Reference proteome</keyword>
<evidence type="ECO:0000256" key="1">
    <source>
        <dbReference type="SAM" id="Coils"/>
    </source>
</evidence>
<feature type="domain" description="J" evidence="2">
    <location>
        <begin position="33"/>
        <end position="97"/>
    </location>
</feature>
<evidence type="ECO:0000313" key="3">
    <source>
        <dbReference type="EMBL" id="KAK9501902.1"/>
    </source>
</evidence>
<name>A0AAW1CU65_9HEMI</name>
<dbReference type="InterPro" id="IPR018961">
    <property type="entry name" value="DnaJ_homolog_subfam-C_membr-28"/>
</dbReference>
<dbReference type="PRINTS" id="PR00625">
    <property type="entry name" value="JDOMAIN"/>
</dbReference>
<dbReference type="PROSITE" id="PS50076">
    <property type="entry name" value="DNAJ_2"/>
    <property type="match status" value="1"/>
</dbReference>
<dbReference type="Pfam" id="PF09350">
    <property type="entry name" value="DJC28_CD"/>
    <property type="match status" value="1"/>
</dbReference>
<dbReference type="Gene3D" id="1.10.287.110">
    <property type="entry name" value="DnaJ domain"/>
    <property type="match status" value="1"/>
</dbReference>
<sequence>MMCIRKKLYDPLVFVFLTQHLRRNFSGNSDVKIWYKILGVAENSDQETVRVAYLDMVKRYHPDSKSEEADANKFLEIESAYRNLQDKFARERFNKNDCEGEYGLYHVDNEGVVQYDIDHTAPQHRQYLSFDGIGSGTPSQREKQFTKLKASRAAEKVTSYKIRKLQESDSKSLTERENKRKAKDIKTRYGIERLVEDLIQEAMNKGEFDNLKGSGKPLKNIKRTHNPYVDFVTHKMNEVLIDNGFAPSWINLQKEITEEKEKIKTTLANNRMKLGVLPLTRDECKCWEEIKKDLETEVKALNQKIDFYNLVVPLLNKQQFHFNLEKEAEKILLTGKACEKREK</sequence>
<dbReference type="EMBL" id="JAPXFL010000009">
    <property type="protein sequence ID" value="KAK9501902.1"/>
    <property type="molecule type" value="Genomic_DNA"/>
</dbReference>
<dbReference type="Proteomes" id="UP001461498">
    <property type="component" value="Unassembled WGS sequence"/>
</dbReference>
<accession>A0AAW1CU65</accession>
<dbReference type="InterPro" id="IPR036869">
    <property type="entry name" value="J_dom_sf"/>
</dbReference>
<dbReference type="InterPro" id="IPR001623">
    <property type="entry name" value="DnaJ_domain"/>
</dbReference>
<dbReference type="PANTHER" id="PTHR39158:SF1">
    <property type="entry name" value="DNAJ HOMOLOG SUBFAMILY C MEMBER 28"/>
    <property type="match status" value="1"/>
</dbReference>
<proteinExistence type="predicted"/>
<reference evidence="3 4" key="1">
    <citation type="submission" date="2022-12" db="EMBL/GenBank/DDBJ databases">
        <title>Chromosome-level genome assembly of true bugs.</title>
        <authorList>
            <person name="Ma L."/>
            <person name="Li H."/>
        </authorList>
    </citation>
    <scope>NUCLEOTIDE SEQUENCE [LARGE SCALE GENOMIC DNA]</scope>
    <source>
        <strain evidence="3">Lab_2022b</strain>
    </source>
</reference>
<dbReference type="AlphaFoldDB" id="A0AAW1CU65"/>
<dbReference type="SUPFAM" id="SSF46565">
    <property type="entry name" value="Chaperone J-domain"/>
    <property type="match status" value="1"/>
</dbReference>